<evidence type="ECO:0000313" key="1">
    <source>
        <dbReference type="EMBL" id="MBC6004408.1"/>
    </source>
</evidence>
<protein>
    <recommendedName>
        <fullName evidence="3">YbbR-like protein</fullName>
    </recommendedName>
</protein>
<sequence length="396" mass="44553">MIKNLKNNTKIKLISLLSALVLWLYVMTVEDPVELRTFNNIPITITNMSMLEDRGLAIYPKEELLADISIKANLSSLRTINRDNIYIYGRLDDPKEGKNAIYLQANLPERVNKYDIKPSVITVDLEKVVDEKRSIEVSTKGKSNINIDNIEINKKTANVTGPRSVVNKVTSIKATVDVDNKEKDFSTKVKLVPVDKSGNEVEDVKLEDDFVVATVKFLQQKVVPVKLKLEGSSEGDNNIKDYKISPNEITIEGKKESLDKINSISTKPVKIEDLKDANSVDVGLDIPNGIRVNDNISSVKIDIDKSITSEFIIPKSNIDILDKESDIDTKVDLSKVPDDIKVTIVHSDEISNLSKDDIQLYIDMTDRSKGEGKYIIKYKSKYNFKEVKIDPQIVEI</sequence>
<organism evidence="1 2">
    <name type="scientific">Paeniclostridium hominis</name>
    <dbReference type="NCBI Taxonomy" id="2764329"/>
    <lineage>
        <taxon>Bacteria</taxon>
        <taxon>Bacillati</taxon>
        <taxon>Bacillota</taxon>
        <taxon>Clostridia</taxon>
        <taxon>Peptostreptococcales</taxon>
        <taxon>Peptostreptococcaceae</taxon>
        <taxon>Paeniclostridium</taxon>
    </lineage>
</organism>
<dbReference type="InterPro" id="IPR053154">
    <property type="entry name" value="c-di-AMP_regulator"/>
</dbReference>
<dbReference type="Pfam" id="PF07949">
    <property type="entry name" value="YbbR"/>
    <property type="match status" value="2"/>
</dbReference>
<accession>A0ABR7K5M4</accession>
<keyword evidence="2" id="KW-1185">Reference proteome</keyword>
<dbReference type="PANTHER" id="PTHR37804">
    <property type="entry name" value="CDAA REGULATORY PROTEIN CDAR"/>
    <property type="match status" value="1"/>
</dbReference>
<dbReference type="EMBL" id="JACRWD010000005">
    <property type="protein sequence ID" value="MBC6004408.1"/>
    <property type="molecule type" value="Genomic_DNA"/>
</dbReference>
<dbReference type="Proteomes" id="UP000611796">
    <property type="component" value="Unassembled WGS sequence"/>
</dbReference>
<dbReference type="RefSeq" id="WP_187006549.1">
    <property type="nucleotide sequence ID" value="NZ_JACRWD010000005.1"/>
</dbReference>
<dbReference type="PANTHER" id="PTHR37804:SF1">
    <property type="entry name" value="CDAA REGULATORY PROTEIN CDAR"/>
    <property type="match status" value="1"/>
</dbReference>
<comment type="caution">
    <text evidence="1">The sequence shown here is derived from an EMBL/GenBank/DDBJ whole genome shotgun (WGS) entry which is preliminary data.</text>
</comment>
<proteinExistence type="predicted"/>
<name>A0ABR7K5M4_9FIRM</name>
<dbReference type="Gene3D" id="2.170.120.30">
    <property type="match status" value="2"/>
</dbReference>
<gene>
    <name evidence="1" type="ORF">H8891_11430</name>
</gene>
<evidence type="ECO:0000313" key="2">
    <source>
        <dbReference type="Proteomes" id="UP000611796"/>
    </source>
</evidence>
<reference evidence="1 2" key="1">
    <citation type="submission" date="2020-08" db="EMBL/GenBank/DDBJ databases">
        <authorList>
            <person name="Liu C."/>
            <person name="Sun Q."/>
        </authorList>
    </citation>
    <scope>NUCLEOTIDE SEQUENCE [LARGE SCALE GENOMIC DNA]</scope>
    <source>
        <strain evidence="1 2">NSJ-45</strain>
    </source>
</reference>
<evidence type="ECO:0008006" key="3">
    <source>
        <dbReference type="Google" id="ProtNLM"/>
    </source>
</evidence>
<dbReference type="Gene3D" id="2.170.120.40">
    <property type="entry name" value="YbbR-like domain"/>
    <property type="match status" value="2"/>
</dbReference>
<dbReference type="InterPro" id="IPR012505">
    <property type="entry name" value="YbbR"/>
</dbReference>